<feature type="domain" description="EXPERA" evidence="15">
    <location>
        <begin position="56"/>
        <end position="201"/>
    </location>
</feature>
<dbReference type="GO" id="GO:0000247">
    <property type="term" value="F:C-8 sterol isomerase activity"/>
    <property type="evidence" value="ECO:0007669"/>
    <property type="project" value="TreeGrafter"/>
</dbReference>
<evidence type="ECO:0000256" key="13">
    <source>
        <dbReference type="PROSITE-ProRule" id="PRU01087"/>
    </source>
</evidence>
<dbReference type="PROSITE" id="PS51751">
    <property type="entry name" value="EXPERA"/>
    <property type="match status" value="1"/>
</dbReference>
<comment type="subcellular location">
    <subcellularLocation>
        <location evidence="1">Membrane</location>
        <topology evidence="1">Multi-pass membrane protein</topology>
    </subcellularLocation>
</comment>
<accession>A0A9D4NE42</accession>
<keyword evidence="11" id="KW-0753">Steroid metabolism</keyword>
<keyword evidence="7" id="KW-0756">Sterol biosynthesis</keyword>
<gene>
    <name evidence="16" type="ORF">DPMN_016846</name>
</gene>
<dbReference type="GO" id="GO:0006695">
    <property type="term" value="P:cholesterol biosynthetic process"/>
    <property type="evidence" value="ECO:0007669"/>
    <property type="project" value="TreeGrafter"/>
</dbReference>
<keyword evidence="12" id="KW-0413">Isomerase</keyword>
<evidence type="ECO:0000256" key="8">
    <source>
        <dbReference type="ARBA" id="ARBA00023098"/>
    </source>
</evidence>
<protein>
    <recommendedName>
        <fullName evidence="15">EXPERA domain-containing protein</fullName>
    </recommendedName>
</protein>
<evidence type="ECO:0000256" key="3">
    <source>
        <dbReference type="ARBA" id="ARBA00022516"/>
    </source>
</evidence>
<evidence type="ECO:0000256" key="10">
    <source>
        <dbReference type="ARBA" id="ARBA00023166"/>
    </source>
</evidence>
<evidence type="ECO:0000256" key="6">
    <source>
        <dbReference type="ARBA" id="ARBA00022989"/>
    </source>
</evidence>
<feature type="transmembrane region" description="Helical" evidence="14">
    <location>
        <begin position="183"/>
        <end position="202"/>
    </location>
</feature>
<keyword evidence="6 13" id="KW-1133">Transmembrane helix</keyword>
<evidence type="ECO:0000256" key="12">
    <source>
        <dbReference type="ARBA" id="ARBA00023235"/>
    </source>
</evidence>
<comment type="caution">
    <text evidence="16">The sequence shown here is derived from an EMBL/GenBank/DDBJ whole genome shotgun (WGS) entry which is preliminary data.</text>
</comment>
<evidence type="ECO:0000256" key="11">
    <source>
        <dbReference type="ARBA" id="ARBA00023221"/>
    </source>
</evidence>
<evidence type="ECO:0000256" key="5">
    <source>
        <dbReference type="ARBA" id="ARBA00022955"/>
    </source>
</evidence>
<dbReference type="GO" id="GO:0004769">
    <property type="term" value="F:steroid Delta-isomerase activity"/>
    <property type="evidence" value="ECO:0007669"/>
    <property type="project" value="TreeGrafter"/>
</dbReference>
<evidence type="ECO:0000256" key="9">
    <source>
        <dbReference type="ARBA" id="ARBA00023136"/>
    </source>
</evidence>
<dbReference type="Pfam" id="PF05241">
    <property type="entry name" value="EBP"/>
    <property type="match status" value="1"/>
</dbReference>
<dbReference type="AlphaFoldDB" id="A0A9D4NE42"/>
<evidence type="ECO:0000313" key="17">
    <source>
        <dbReference type="Proteomes" id="UP000828390"/>
    </source>
</evidence>
<feature type="transmembrane region" description="Helical" evidence="14">
    <location>
        <begin position="119"/>
        <end position="139"/>
    </location>
</feature>
<reference evidence="16" key="2">
    <citation type="submission" date="2020-11" db="EMBL/GenBank/DDBJ databases">
        <authorList>
            <person name="McCartney M.A."/>
            <person name="Auch B."/>
            <person name="Kono T."/>
            <person name="Mallez S."/>
            <person name="Becker A."/>
            <person name="Gohl D.M."/>
            <person name="Silverstein K.A.T."/>
            <person name="Koren S."/>
            <person name="Bechman K.B."/>
            <person name="Herman A."/>
            <person name="Abrahante J.E."/>
            <person name="Garbe J."/>
        </authorList>
    </citation>
    <scope>NUCLEOTIDE SEQUENCE</scope>
    <source>
        <strain evidence="16">Duluth1</strain>
        <tissue evidence="16">Whole animal</tissue>
    </source>
</reference>
<organism evidence="16 17">
    <name type="scientific">Dreissena polymorpha</name>
    <name type="common">Zebra mussel</name>
    <name type="synonym">Mytilus polymorpha</name>
    <dbReference type="NCBI Taxonomy" id="45954"/>
    <lineage>
        <taxon>Eukaryota</taxon>
        <taxon>Metazoa</taxon>
        <taxon>Spiralia</taxon>
        <taxon>Lophotrochozoa</taxon>
        <taxon>Mollusca</taxon>
        <taxon>Bivalvia</taxon>
        <taxon>Autobranchia</taxon>
        <taxon>Heteroconchia</taxon>
        <taxon>Euheterodonta</taxon>
        <taxon>Imparidentia</taxon>
        <taxon>Neoheterodontei</taxon>
        <taxon>Myida</taxon>
        <taxon>Dreissenoidea</taxon>
        <taxon>Dreissenidae</taxon>
        <taxon>Dreissena</taxon>
    </lineage>
</organism>
<evidence type="ECO:0000259" key="15">
    <source>
        <dbReference type="PROSITE" id="PS51751"/>
    </source>
</evidence>
<evidence type="ECO:0000313" key="16">
    <source>
        <dbReference type="EMBL" id="KAH3892720.1"/>
    </source>
</evidence>
<dbReference type="EMBL" id="JAIWYP010000001">
    <property type="protein sequence ID" value="KAH3892720.1"/>
    <property type="molecule type" value="Genomic_DNA"/>
</dbReference>
<keyword evidence="8" id="KW-0443">Lipid metabolism</keyword>
<keyword evidence="4 13" id="KW-0812">Transmembrane</keyword>
<evidence type="ECO:0000256" key="14">
    <source>
        <dbReference type="SAM" id="Phobius"/>
    </source>
</evidence>
<keyword evidence="3" id="KW-0444">Lipid biosynthesis</keyword>
<dbReference type="PANTHER" id="PTHR14207:SF0">
    <property type="entry name" value="3-BETA-HYDROXYSTEROID-DELTA(8),DELTA(7)-ISOMERASE"/>
    <property type="match status" value="1"/>
</dbReference>
<name>A0A9D4NE42_DREPO</name>
<evidence type="ECO:0000256" key="7">
    <source>
        <dbReference type="ARBA" id="ARBA00023011"/>
    </source>
</evidence>
<keyword evidence="10" id="KW-1207">Sterol metabolism</keyword>
<dbReference type="Proteomes" id="UP000828390">
    <property type="component" value="Unassembled WGS sequence"/>
</dbReference>
<reference evidence="16" key="1">
    <citation type="journal article" date="2019" name="bioRxiv">
        <title>The Genome of the Zebra Mussel, Dreissena polymorpha: A Resource for Invasive Species Research.</title>
        <authorList>
            <person name="McCartney M.A."/>
            <person name="Auch B."/>
            <person name="Kono T."/>
            <person name="Mallez S."/>
            <person name="Zhang Y."/>
            <person name="Obille A."/>
            <person name="Becker A."/>
            <person name="Abrahante J.E."/>
            <person name="Garbe J."/>
            <person name="Badalamenti J.P."/>
            <person name="Herman A."/>
            <person name="Mangelson H."/>
            <person name="Liachko I."/>
            <person name="Sullivan S."/>
            <person name="Sone E.D."/>
            <person name="Koren S."/>
            <person name="Silverstein K.A.T."/>
            <person name="Beckman K.B."/>
            <person name="Gohl D.M."/>
        </authorList>
    </citation>
    <scope>NUCLEOTIDE SEQUENCE</scope>
    <source>
        <strain evidence="16">Duluth1</strain>
        <tissue evidence="16">Whole animal</tissue>
    </source>
</reference>
<dbReference type="PANTHER" id="PTHR14207">
    <property type="entry name" value="STEROL ISOMERASE"/>
    <property type="match status" value="1"/>
</dbReference>
<evidence type="ECO:0000256" key="1">
    <source>
        <dbReference type="ARBA" id="ARBA00004141"/>
    </source>
</evidence>
<evidence type="ECO:0000256" key="2">
    <source>
        <dbReference type="ARBA" id="ARBA00008337"/>
    </source>
</evidence>
<dbReference type="GO" id="GO:0047750">
    <property type="term" value="F:cholestenol delta-isomerase activity"/>
    <property type="evidence" value="ECO:0007669"/>
    <property type="project" value="InterPro"/>
</dbReference>
<keyword evidence="9 13" id="KW-0472">Membrane</keyword>
<dbReference type="GO" id="GO:0005783">
    <property type="term" value="C:endoplasmic reticulum"/>
    <property type="evidence" value="ECO:0007669"/>
    <property type="project" value="TreeGrafter"/>
</dbReference>
<dbReference type="InterPro" id="IPR007905">
    <property type="entry name" value="EBP"/>
</dbReference>
<feature type="transmembrane region" description="Helical" evidence="14">
    <location>
        <begin position="28"/>
        <end position="49"/>
    </location>
</feature>
<keyword evidence="5" id="KW-0752">Steroid biosynthesis</keyword>
<dbReference type="GO" id="GO:0016020">
    <property type="term" value="C:membrane"/>
    <property type="evidence" value="ECO:0007669"/>
    <property type="project" value="UniProtKB-SubCell"/>
</dbReference>
<proteinExistence type="inferred from homology"/>
<evidence type="ECO:0000256" key="4">
    <source>
        <dbReference type="ARBA" id="ARBA00022692"/>
    </source>
</evidence>
<keyword evidence="17" id="KW-1185">Reference proteome</keyword>
<comment type="similarity">
    <text evidence="2">Belongs to the EBP family.</text>
</comment>
<dbReference type="OrthoDB" id="58557at2759"/>
<dbReference type="InterPro" id="IPR033118">
    <property type="entry name" value="EXPERA"/>
</dbReference>
<sequence length="232" mass="26939">MEGANVTKHPYLPRDLKLPHYKPNINSLGHILGVFFGFVAVLQVVLWIITRGKSIGVRVKICWFVTSGLIHLILEGYYSLYNSTLAGEDTYLAQMWKEYGNGDSRYVHDDTCMVAMESITAWVDGPLCLLTAASFYFPAMYGFRHVFQLAVSICQLYGDTLYFSTEWLEGFKHSEMWHPLHFWFYFFFLNIIWIIVPSINILDAARNLWRAQYKADDGLEVKSRKIVSKKRR</sequence>